<comment type="caution">
    <text evidence="4">The sequence shown here is derived from an EMBL/GenBank/DDBJ whole genome shotgun (WGS) entry which is preliminary data.</text>
</comment>
<evidence type="ECO:0000313" key="4">
    <source>
        <dbReference type="EMBL" id="KHK97095.1"/>
    </source>
</evidence>
<keyword evidence="3" id="KW-0804">Transcription</keyword>
<accession>A0A0B2A0U1</accession>
<protein>
    <submittedName>
        <fullName evidence="4">Uncharacterized protein</fullName>
    </submittedName>
</protein>
<dbReference type="Gene3D" id="1.10.287.160">
    <property type="entry name" value="HR1 repeat"/>
    <property type="match status" value="1"/>
</dbReference>
<dbReference type="Proteomes" id="UP000031030">
    <property type="component" value="Unassembled WGS sequence"/>
</dbReference>
<evidence type="ECO:0000313" key="5">
    <source>
        <dbReference type="Proteomes" id="UP000031030"/>
    </source>
</evidence>
<dbReference type="InterPro" id="IPR036388">
    <property type="entry name" value="WH-like_DNA-bd_sf"/>
</dbReference>
<sequence>MLGGMTTFEDRVAYADRVAGVWASRYRVAPITGRIAGYLYVCDPPAQAIDELAAALRASRSAIVGGIKVLEARGLVRRTRTAGERADRVSIVFDEARGFDPTAYLEAAEIAQSGLALVAEQNTEQRMLLEQTASLNAYLAARLPALLDDWRAEQATR</sequence>
<dbReference type="GO" id="GO:0003677">
    <property type="term" value="F:DNA binding"/>
    <property type="evidence" value="ECO:0007669"/>
    <property type="project" value="UniProtKB-KW"/>
</dbReference>
<dbReference type="InterPro" id="IPR036390">
    <property type="entry name" value="WH_DNA-bd_sf"/>
</dbReference>
<reference evidence="4 5" key="1">
    <citation type="submission" date="2014-11" db="EMBL/GenBank/DDBJ databases">
        <title>Genome sequence of Microbacterium mangrovi MUSC 115(T).</title>
        <authorList>
            <person name="Lee L.-H."/>
        </authorList>
    </citation>
    <scope>NUCLEOTIDE SEQUENCE [LARGE SCALE GENOMIC DNA]</scope>
    <source>
        <strain evidence="4 5">MUSC 115</strain>
    </source>
</reference>
<dbReference type="InterPro" id="IPR052362">
    <property type="entry name" value="HTH-GbsR_regulator"/>
</dbReference>
<name>A0A0B2A0U1_9MICO</name>
<evidence type="ECO:0000256" key="3">
    <source>
        <dbReference type="ARBA" id="ARBA00023163"/>
    </source>
</evidence>
<organism evidence="4 5">
    <name type="scientific">Microbacterium mangrovi</name>
    <dbReference type="NCBI Taxonomy" id="1348253"/>
    <lineage>
        <taxon>Bacteria</taxon>
        <taxon>Bacillati</taxon>
        <taxon>Actinomycetota</taxon>
        <taxon>Actinomycetes</taxon>
        <taxon>Micrococcales</taxon>
        <taxon>Microbacteriaceae</taxon>
        <taxon>Microbacterium</taxon>
    </lineage>
</organism>
<dbReference type="PANTHER" id="PTHR38465">
    <property type="entry name" value="HTH-TYPE TRANSCRIPTIONAL REGULATOR MJ1563-RELATED"/>
    <property type="match status" value="1"/>
</dbReference>
<dbReference type="AlphaFoldDB" id="A0A0B2A0U1"/>
<proteinExistence type="predicted"/>
<dbReference type="Gene3D" id="1.10.10.10">
    <property type="entry name" value="Winged helix-like DNA-binding domain superfamily/Winged helix DNA-binding domain"/>
    <property type="match status" value="1"/>
</dbReference>
<dbReference type="STRING" id="1348253.LK09_12485"/>
<keyword evidence="5" id="KW-1185">Reference proteome</keyword>
<evidence type="ECO:0000256" key="2">
    <source>
        <dbReference type="ARBA" id="ARBA00023125"/>
    </source>
</evidence>
<gene>
    <name evidence="4" type="ORF">LK09_12485</name>
</gene>
<keyword evidence="2" id="KW-0238">DNA-binding</keyword>
<keyword evidence="1" id="KW-0805">Transcription regulation</keyword>
<dbReference type="PANTHER" id="PTHR38465:SF1">
    <property type="entry name" value="HTH-TYPE TRANSCRIPTIONAL REGULATOR MJ1563-RELATED"/>
    <property type="match status" value="1"/>
</dbReference>
<dbReference type="SUPFAM" id="SSF46785">
    <property type="entry name" value="Winged helix' DNA-binding domain"/>
    <property type="match status" value="1"/>
</dbReference>
<dbReference type="EMBL" id="JTDK01000011">
    <property type="protein sequence ID" value="KHK97095.1"/>
    <property type="molecule type" value="Genomic_DNA"/>
</dbReference>
<evidence type="ECO:0000256" key="1">
    <source>
        <dbReference type="ARBA" id="ARBA00023015"/>
    </source>
</evidence>